<dbReference type="SUPFAM" id="SSF56672">
    <property type="entry name" value="DNA/RNA polymerases"/>
    <property type="match status" value="1"/>
</dbReference>
<dbReference type="InterPro" id="IPR041373">
    <property type="entry name" value="RT_RNaseH"/>
</dbReference>
<dbReference type="GO" id="GO:0006508">
    <property type="term" value="P:proteolysis"/>
    <property type="evidence" value="ECO:0007669"/>
    <property type="project" value="UniProtKB-KW"/>
</dbReference>
<dbReference type="AlphaFoldDB" id="A0A225VUT9"/>
<proteinExistence type="predicted"/>
<keyword evidence="12" id="KW-1185">Reference proteome</keyword>
<keyword evidence="4" id="KW-0540">Nuclease</keyword>
<keyword evidence="3" id="KW-0548">Nucleotidyltransferase</keyword>
<keyword evidence="2" id="KW-0808">Transferase</keyword>
<dbReference type="GO" id="GO:0003964">
    <property type="term" value="F:RNA-directed DNA polymerase activity"/>
    <property type="evidence" value="ECO:0007669"/>
    <property type="project" value="UniProtKB-KW"/>
</dbReference>
<evidence type="ECO:0000313" key="12">
    <source>
        <dbReference type="Proteomes" id="UP000198211"/>
    </source>
</evidence>
<dbReference type="Pfam" id="PF17917">
    <property type="entry name" value="RT_RNaseH"/>
    <property type="match status" value="1"/>
</dbReference>
<dbReference type="InterPro" id="IPR051320">
    <property type="entry name" value="Viral_Replic_Matur_Polypro"/>
</dbReference>
<feature type="compositionally biased region" description="Basic residues" evidence="9">
    <location>
        <begin position="73"/>
        <end position="87"/>
    </location>
</feature>
<evidence type="ECO:0000256" key="2">
    <source>
        <dbReference type="ARBA" id="ARBA00022679"/>
    </source>
</evidence>
<feature type="compositionally biased region" description="Basic and acidic residues" evidence="9">
    <location>
        <begin position="89"/>
        <end position="99"/>
    </location>
</feature>
<evidence type="ECO:0000256" key="4">
    <source>
        <dbReference type="ARBA" id="ARBA00022722"/>
    </source>
</evidence>
<organism evidence="11 12">
    <name type="scientific">Phytophthora megakarya</name>
    <dbReference type="NCBI Taxonomy" id="4795"/>
    <lineage>
        <taxon>Eukaryota</taxon>
        <taxon>Sar</taxon>
        <taxon>Stramenopiles</taxon>
        <taxon>Oomycota</taxon>
        <taxon>Peronosporomycetes</taxon>
        <taxon>Peronosporales</taxon>
        <taxon>Peronosporaceae</taxon>
        <taxon>Phytophthora</taxon>
    </lineage>
</organism>
<evidence type="ECO:0000256" key="8">
    <source>
        <dbReference type="ARBA" id="ARBA00022918"/>
    </source>
</evidence>
<dbReference type="InterPro" id="IPR043128">
    <property type="entry name" value="Rev_trsase/Diguanyl_cyclase"/>
</dbReference>
<dbReference type="Proteomes" id="UP000198211">
    <property type="component" value="Unassembled WGS sequence"/>
</dbReference>
<comment type="caution">
    <text evidence="11">The sequence shown here is derived from an EMBL/GenBank/DDBJ whole genome shotgun (WGS) entry which is preliminary data.</text>
</comment>
<evidence type="ECO:0000313" key="11">
    <source>
        <dbReference type="EMBL" id="OWZ09291.1"/>
    </source>
</evidence>
<evidence type="ECO:0000256" key="5">
    <source>
        <dbReference type="ARBA" id="ARBA00022750"/>
    </source>
</evidence>
<keyword evidence="8" id="KW-0695">RNA-directed DNA polymerase</keyword>
<dbReference type="EMBL" id="NBNE01002841">
    <property type="protein sequence ID" value="OWZ09291.1"/>
    <property type="molecule type" value="Genomic_DNA"/>
</dbReference>
<feature type="compositionally biased region" description="Basic and acidic residues" evidence="9">
    <location>
        <begin position="43"/>
        <end position="52"/>
    </location>
</feature>
<dbReference type="PANTHER" id="PTHR33064">
    <property type="entry name" value="POL PROTEIN"/>
    <property type="match status" value="1"/>
</dbReference>
<feature type="region of interest" description="Disordered" evidence="9">
    <location>
        <begin position="43"/>
        <end position="112"/>
    </location>
</feature>
<accession>A0A225VUT9</accession>
<evidence type="ECO:0000256" key="1">
    <source>
        <dbReference type="ARBA" id="ARBA00022670"/>
    </source>
</evidence>
<evidence type="ECO:0000256" key="6">
    <source>
        <dbReference type="ARBA" id="ARBA00022759"/>
    </source>
</evidence>
<dbReference type="Gene3D" id="3.30.70.270">
    <property type="match status" value="1"/>
</dbReference>
<dbReference type="GO" id="GO:0004190">
    <property type="term" value="F:aspartic-type endopeptidase activity"/>
    <property type="evidence" value="ECO:0007669"/>
    <property type="project" value="UniProtKB-KW"/>
</dbReference>
<reference evidence="12" key="1">
    <citation type="submission" date="2017-03" db="EMBL/GenBank/DDBJ databases">
        <title>Phytopthora megakarya and P. palmivora, two closely related causual agents of cacao black pod achieved similar genome size and gene model numbers by different mechanisms.</title>
        <authorList>
            <person name="Ali S."/>
            <person name="Shao J."/>
            <person name="Larry D.J."/>
            <person name="Kronmiller B."/>
            <person name="Shen D."/>
            <person name="Strem M.D."/>
            <person name="Melnick R.L."/>
            <person name="Guiltinan M.J."/>
            <person name="Tyler B.M."/>
            <person name="Meinhardt L.W."/>
            <person name="Bailey B.A."/>
        </authorList>
    </citation>
    <scope>NUCLEOTIDE SEQUENCE [LARGE SCALE GENOMIC DNA]</scope>
    <source>
        <strain evidence="12">zdho120</strain>
    </source>
</reference>
<evidence type="ECO:0000256" key="7">
    <source>
        <dbReference type="ARBA" id="ARBA00022801"/>
    </source>
</evidence>
<gene>
    <name evidence="11" type="ORF">PHMEG_00018028</name>
</gene>
<keyword evidence="1" id="KW-0645">Protease</keyword>
<sequence>MQAHSELAPKGLKYKVQNELDYRIPSAKADVRKLYERIRVKAKEQEMEERALKKANPSRHKNEKTNIKLNPKQNKRHIERHDHRPIKTVKQERGNDLQKKPNGRSGRQKERQKMGVSIAEEHTICPNAPLQPLPSVRNYSLSTNKAKIVPAERGGTAKHKKIKACLPNQNQYVLLENKVEVPCCIGSGADRSCLDESCFKRLTNVKPDIVRVKLAKPLKCTMADNTSVLVDWIVKLNLRLQTIAGVATPEHFYDLLIRLRIDVDRQVDLLAVGTTDVNDDEFDKVDEPTVTNSTVHDDEVRKSVFEMVEKAIRDGFPLEYQNELTRIALKFDLWRNDLGADPPSKITADKNSTETGKKISTRRTPLQEDFNNKLVELGWIYKNRESRWAYPALPVRKGNGEFRQTADYKPMNELVEAIVGEIPNLQIALEVVQGAMEQNFSVCLISSKVSEEVLHRHLLVWINDLLRFANDVHKYLTKLERLFELLDFFGFKLSVKKSRLFKRQVRWCGKIIWASGVHHEPEHILLLAATKGTKRVAAGIGVRLTIEQQLAYNESKNLLASSVELAFPGKKATTCVMTDASDIGWSVIVGLVANWLADQPVHLQQHQLLTCLSGTFSGPQRNWSIIEKEAYPIICACDKLSYLLLRSGEVKLYRDHRNLIYVFAPRAEVKKHILGKLSRWATKLAEYRYEIEHIEDTANV</sequence>
<dbReference type="PANTHER" id="PTHR33064:SF37">
    <property type="entry name" value="RIBONUCLEASE H"/>
    <property type="match status" value="1"/>
</dbReference>
<evidence type="ECO:0000259" key="10">
    <source>
        <dbReference type="Pfam" id="PF17917"/>
    </source>
</evidence>
<keyword evidence="7" id="KW-0378">Hydrolase</keyword>
<dbReference type="InterPro" id="IPR043502">
    <property type="entry name" value="DNA/RNA_pol_sf"/>
</dbReference>
<dbReference type="OrthoDB" id="124812at2759"/>
<keyword evidence="6" id="KW-0255">Endonuclease</keyword>
<feature type="domain" description="Reverse transcriptase RNase H-like" evidence="10">
    <location>
        <begin position="572"/>
        <end position="687"/>
    </location>
</feature>
<dbReference type="GO" id="GO:0004519">
    <property type="term" value="F:endonuclease activity"/>
    <property type="evidence" value="ECO:0007669"/>
    <property type="project" value="UniProtKB-KW"/>
</dbReference>
<evidence type="ECO:0000256" key="9">
    <source>
        <dbReference type="SAM" id="MobiDB-lite"/>
    </source>
</evidence>
<evidence type="ECO:0000256" key="3">
    <source>
        <dbReference type="ARBA" id="ARBA00022695"/>
    </source>
</evidence>
<keyword evidence="5" id="KW-0064">Aspartyl protease</keyword>
<name>A0A225VUT9_9STRA</name>
<protein>
    <recommendedName>
        <fullName evidence="10">Reverse transcriptase RNase H-like domain-containing protein</fullName>
    </recommendedName>
</protein>